<evidence type="ECO:0000313" key="2">
    <source>
        <dbReference type="Proteomes" id="UP000576550"/>
    </source>
</evidence>
<sequence>MKIVLNNAKYEKANFANEQELEDAVLKHSKEIFGEDCLYISVKRRIQNQRNSFINIPDAYVVDFRGRPKLWVVENELSTHDSFKHIGIQMLQFASQFTEGSFQVKTILLEAINGDKGLLEKANTLTKKIKYPNIGAVLDYAIFRNDFGFIIVIDDINEDLRSVTQELARQPELLQIQKYVSADKKEVMYAYEELLSDVVESTSAWVADMDDIDTIVAPAREEGFKRVFLGEKEWYSIKIASSVIPRLKYLAIYEVAPVSAIRWIGKIESIQPYEDTGKYKIILSDIKEIPAIKLGHPRYTPYGHRYTTFELLMKAKTLGDL</sequence>
<comment type="caution">
    <text evidence="1">The sequence shown here is derived from an EMBL/GenBank/DDBJ whole genome shotgun (WGS) entry which is preliminary data.</text>
</comment>
<protein>
    <submittedName>
        <fullName evidence="1">Uncharacterized protein</fullName>
    </submittedName>
</protein>
<dbReference type="AlphaFoldDB" id="A0A832QDB9"/>
<accession>A0A832QDB9</accession>
<organism evidence="1 2">
    <name type="scientific">Candidatus Dojkabacteria bacterium</name>
    <dbReference type="NCBI Taxonomy" id="2099670"/>
    <lineage>
        <taxon>Bacteria</taxon>
        <taxon>Candidatus Dojkabacteria</taxon>
    </lineage>
</organism>
<gene>
    <name evidence="1" type="ORF">GX533_01295</name>
</gene>
<dbReference type="Proteomes" id="UP000576550">
    <property type="component" value="Unassembled WGS sequence"/>
</dbReference>
<evidence type="ECO:0000313" key="1">
    <source>
        <dbReference type="EMBL" id="HHX99306.1"/>
    </source>
</evidence>
<name>A0A832QDB9_9BACT</name>
<dbReference type="EMBL" id="DUTP01000002">
    <property type="protein sequence ID" value="HHX99306.1"/>
    <property type="molecule type" value="Genomic_DNA"/>
</dbReference>
<proteinExistence type="predicted"/>
<reference evidence="1 2" key="1">
    <citation type="journal article" date="2020" name="Biotechnol. Biofuels">
        <title>New insights from the biogas microbiome by comprehensive genome-resolved metagenomics of nearly 1600 species originating from multiple anaerobic digesters.</title>
        <authorList>
            <person name="Campanaro S."/>
            <person name="Treu L."/>
            <person name="Rodriguez-R L.M."/>
            <person name="Kovalovszki A."/>
            <person name="Ziels R.M."/>
            <person name="Maus I."/>
            <person name="Zhu X."/>
            <person name="Kougias P.G."/>
            <person name="Basile A."/>
            <person name="Luo G."/>
            <person name="Schluter A."/>
            <person name="Konstantinidis K.T."/>
            <person name="Angelidaki I."/>
        </authorList>
    </citation>
    <scope>NUCLEOTIDE SEQUENCE [LARGE SCALE GENOMIC DNA]</scope>
    <source>
        <strain evidence="1">AS05jafATM_89</strain>
    </source>
</reference>